<feature type="domain" description="Essential protein Yae1 N-terminal" evidence="2">
    <location>
        <begin position="20"/>
        <end position="57"/>
    </location>
</feature>
<accession>A0A2V1AH66</accession>
<evidence type="ECO:0000259" key="2">
    <source>
        <dbReference type="Pfam" id="PF09811"/>
    </source>
</evidence>
<proteinExistence type="inferred from homology"/>
<reference evidence="3 4" key="1">
    <citation type="submission" date="2017-12" db="EMBL/GenBank/DDBJ databases">
        <title>Genome Sequence of the Amphotericin B-resistant Candida duobushaemulonii strain, B09383.</title>
        <authorList>
            <person name="Chow N.A."/>
            <person name="Gade L."/>
            <person name="Batra D."/>
            <person name="Rowe L.A."/>
            <person name="Loparev V.N."/>
            <person name="Litvintseva A.P."/>
        </authorList>
    </citation>
    <scope>NUCLEOTIDE SEQUENCE [LARGE SCALE GENOMIC DNA]</scope>
    <source>
        <strain evidence="3 4">B09383</strain>
    </source>
</reference>
<dbReference type="InterPro" id="IPR052436">
    <property type="entry name" value="LTO1_adapter"/>
</dbReference>
<dbReference type="Pfam" id="PF09811">
    <property type="entry name" value="Yae1_N"/>
    <property type="match status" value="1"/>
</dbReference>
<evidence type="ECO:0000313" key="3">
    <source>
        <dbReference type="EMBL" id="PVH17258.1"/>
    </source>
</evidence>
<evidence type="ECO:0000256" key="1">
    <source>
        <dbReference type="ARBA" id="ARBA00038090"/>
    </source>
</evidence>
<name>A0A2V1AH66_9ASCO</name>
<sequence>MADITLDGVLDLEEKYYEEGYTEGQDQSVKDNHLEGKAYGLQTGFQRFLVVGYIQGLIEIWSKDDSKAVQNHLKQLKELVSDIPTTNGDKEVELYEQAIVKARNKVRVLGTITKTSEKVTKLDSLLKEVGGQLQVSENVDDMW</sequence>
<gene>
    <name evidence="3" type="ORF">CXQ87_000142</name>
</gene>
<keyword evidence="4" id="KW-1185">Reference proteome</keyword>
<dbReference type="AlphaFoldDB" id="A0A2V1AH66"/>
<dbReference type="InterPro" id="IPR019191">
    <property type="entry name" value="Essential_protein_Yae1_N"/>
</dbReference>
<organism evidence="3 4">
    <name type="scientific">Candidozyma duobushaemuli</name>
    <dbReference type="NCBI Taxonomy" id="1231522"/>
    <lineage>
        <taxon>Eukaryota</taxon>
        <taxon>Fungi</taxon>
        <taxon>Dikarya</taxon>
        <taxon>Ascomycota</taxon>
        <taxon>Saccharomycotina</taxon>
        <taxon>Pichiomycetes</taxon>
        <taxon>Metschnikowiaceae</taxon>
        <taxon>Candidozyma</taxon>
    </lineage>
</organism>
<comment type="similarity">
    <text evidence="1">Belongs to the LTO1 family.</text>
</comment>
<dbReference type="VEuPathDB" id="FungiDB:CXQ87_000142"/>
<dbReference type="PANTHER" id="PTHR28532:SF1">
    <property type="entry name" value="ORAL CANCER OVEREXPRESSED 1"/>
    <property type="match status" value="1"/>
</dbReference>
<comment type="caution">
    <text evidence="3">The sequence shown here is derived from an EMBL/GenBank/DDBJ whole genome shotgun (WGS) entry which is preliminary data.</text>
</comment>
<dbReference type="RefSeq" id="XP_025338198.1">
    <property type="nucleotide sequence ID" value="XM_025478725.1"/>
</dbReference>
<dbReference type="EMBL" id="PKFP01000008">
    <property type="protein sequence ID" value="PVH17258.1"/>
    <property type="molecule type" value="Genomic_DNA"/>
</dbReference>
<dbReference type="GeneID" id="37000144"/>
<evidence type="ECO:0000313" key="4">
    <source>
        <dbReference type="Proteomes" id="UP000244406"/>
    </source>
</evidence>
<dbReference type="Proteomes" id="UP000244406">
    <property type="component" value="Unassembled WGS sequence"/>
</dbReference>
<dbReference type="PANTHER" id="PTHR28532">
    <property type="entry name" value="GEO13458P1"/>
    <property type="match status" value="1"/>
</dbReference>
<protein>
    <recommendedName>
        <fullName evidence="2">Essential protein Yae1 N-terminal domain-containing protein</fullName>
    </recommendedName>
</protein>